<dbReference type="EMBL" id="JAVRRT010000006">
    <property type="protein sequence ID" value="KAK5171426.1"/>
    <property type="molecule type" value="Genomic_DNA"/>
</dbReference>
<gene>
    <name evidence="4" type="ORF">LTR77_004570</name>
</gene>
<dbReference type="SUPFAM" id="SSF51735">
    <property type="entry name" value="NAD(P)-binding Rossmann-fold domains"/>
    <property type="match status" value="1"/>
</dbReference>
<dbReference type="InterPro" id="IPR052178">
    <property type="entry name" value="Sec_Metab_Biosynth_SDR"/>
</dbReference>
<organism evidence="4 5">
    <name type="scientific">Saxophila tyrrhenica</name>
    <dbReference type="NCBI Taxonomy" id="1690608"/>
    <lineage>
        <taxon>Eukaryota</taxon>
        <taxon>Fungi</taxon>
        <taxon>Dikarya</taxon>
        <taxon>Ascomycota</taxon>
        <taxon>Pezizomycotina</taxon>
        <taxon>Dothideomycetes</taxon>
        <taxon>Dothideomycetidae</taxon>
        <taxon>Mycosphaerellales</taxon>
        <taxon>Extremaceae</taxon>
        <taxon>Saxophila</taxon>
    </lineage>
</organism>
<proteinExistence type="inferred from homology"/>
<protein>
    <submittedName>
        <fullName evidence="4">Uncharacterized protein</fullName>
    </submittedName>
</protein>
<accession>A0AAV9PDY3</accession>
<comment type="similarity">
    <text evidence="1">Belongs to the short-chain dehydrogenases/reductases (SDR) family.</text>
</comment>
<dbReference type="Proteomes" id="UP001337655">
    <property type="component" value="Unassembled WGS sequence"/>
</dbReference>
<evidence type="ECO:0000256" key="3">
    <source>
        <dbReference type="ARBA" id="ARBA00023002"/>
    </source>
</evidence>
<keyword evidence="5" id="KW-1185">Reference proteome</keyword>
<name>A0AAV9PDY3_9PEZI</name>
<dbReference type="Gene3D" id="3.40.50.720">
    <property type="entry name" value="NAD(P)-binding Rossmann-like Domain"/>
    <property type="match status" value="1"/>
</dbReference>
<sequence length="254" mass="27048">MPYSLAARNVLVTGGSRGLGAEVCRKFAARGCNVAINYANNEAPAKELAKEIESKHSVKTVVLKGDGGNMDDCKKCVADTISAFGGLDILIANAGWTRFSDFADLSSMSDDEWTKCWKTNVLGPKTYVQAAMPTFNQNAEGGVVIITSSIAAQSLGGSSMPYCVTKAAQVHMMKCVAKTQGKKLRINAVLPGLLLTDWGNEYGEDRINTLKEASALKQETIVSDCADMYIELAQNTSMTGQAITVDSGLNVGNM</sequence>
<keyword evidence="2" id="KW-0521">NADP</keyword>
<dbReference type="PANTHER" id="PTHR43618:SF2">
    <property type="entry name" value="CHAIN DEHYDROGENASE, PUTATIVE (AFU_ORTHOLOGUE AFUA_6G06930)-RELATED"/>
    <property type="match status" value="1"/>
</dbReference>
<evidence type="ECO:0000313" key="5">
    <source>
        <dbReference type="Proteomes" id="UP001337655"/>
    </source>
</evidence>
<keyword evidence="3" id="KW-0560">Oxidoreductase</keyword>
<evidence type="ECO:0000256" key="2">
    <source>
        <dbReference type="ARBA" id="ARBA00022857"/>
    </source>
</evidence>
<dbReference type="GO" id="GO:0016491">
    <property type="term" value="F:oxidoreductase activity"/>
    <property type="evidence" value="ECO:0007669"/>
    <property type="project" value="UniProtKB-KW"/>
</dbReference>
<reference evidence="4 5" key="1">
    <citation type="submission" date="2023-08" db="EMBL/GenBank/DDBJ databases">
        <title>Black Yeasts Isolated from many extreme environments.</title>
        <authorList>
            <person name="Coleine C."/>
            <person name="Stajich J.E."/>
            <person name="Selbmann L."/>
        </authorList>
    </citation>
    <scope>NUCLEOTIDE SEQUENCE [LARGE SCALE GENOMIC DNA]</scope>
    <source>
        <strain evidence="4 5">CCFEE 5935</strain>
    </source>
</reference>
<dbReference type="CDD" id="cd05233">
    <property type="entry name" value="SDR_c"/>
    <property type="match status" value="1"/>
</dbReference>
<dbReference type="InterPro" id="IPR002347">
    <property type="entry name" value="SDR_fam"/>
</dbReference>
<evidence type="ECO:0000313" key="4">
    <source>
        <dbReference type="EMBL" id="KAK5171426.1"/>
    </source>
</evidence>
<dbReference type="PRINTS" id="PR00081">
    <property type="entry name" value="GDHRDH"/>
</dbReference>
<evidence type="ECO:0000256" key="1">
    <source>
        <dbReference type="ARBA" id="ARBA00006484"/>
    </source>
</evidence>
<dbReference type="GeneID" id="89925916"/>
<dbReference type="AlphaFoldDB" id="A0AAV9PDY3"/>
<dbReference type="PANTHER" id="PTHR43618">
    <property type="entry name" value="7-ALPHA-HYDROXYSTEROID DEHYDROGENASE"/>
    <property type="match status" value="1"/>
</dbReference>
<dbReference type="RefSeq" id="XP_064660454.1">
    <property type="nucleotide sequence ID" value="XM_064801824.1"/>
</dbReference>
<dbReference type="InterPro" id="IPR036291">
    <property type="entry name" value="NAD(P)-bd_dom_sf"/>
</dbReference>
<dbReference type="Pfam" id="PF00106">
    <property type="entry name" value="adh_short"/>
    <property type="match status" value="1"/>
</dbReference>
<comment type="caution">
    <text evidence="4">The sequence shown here is derived from an EMBL/GenBank/DDBJ whole genome shotgun (WGS) entry which is preliminary data.</text>
</comment>